<gene>
    <name evidence="2" type="ORF">BT96DRAFT_272238</name>
</gene>
<dbReference type="EMBL" id="ML769594">
    <property type="protein sequence ID" value="KAE9392481.1"/>
    <property type="molecule type" value="Genomic_DNA"/>
</dbReference>
<keyword evidence="3" id="KW-1185">Reference proteome</keyword>
<sequence>MQAYKDYCVQILPRDVVYDSVPGFEDDNDNDNDERSLSRLVKGLPQTSRLLYHSALLFLLFLGAILPVTIHFLAFGHVFVFVRLGGMGRSW</sequence>
<dbReference type="Proteomes" id="UP000799118">
    <property type="component" value="Unassembled WGS sequence"/>
</dbReference>
<evidence type="ECO:0000313" key="3">
    <source>
        <dbReference type="Proteomes" id="UP000799118"/>
    </source>
</evidence>
<reference evidence="2" key="1">
    <citation type="journal article" date="2019" name="Environ. Microbiol.">
        <title>Fungal ecological strategies reflected in gene transcription - a case study of two litter decomposers.</title>
        <authorList>
            <person name="Barbi F."/>
            <person name="Kohler A."/>
            <person name="Barry K."/>
            <person name="Baskaran P."/>
            <person name="Daum C."/>
            <person name="Fauchery L."/>
            <person name="Ihrmark K."/>
            <person name="Kuo A."/>
            <person name="LaButti K."/>
            <person name="Lipzen A."/>
            <person name="Morin E."/>
            <person name="Grigoriev I.V."/>
            <person name="Henrissat B."/>
            <person name="Lindahl B."/>
            <person name="Martin F."/>
        </authorList>
    </citation>
    <scope>NUCLEOTIDE SEQUENCE</scope>
    <source>
        <strain evidence="2">JB14</strain>
    </source>
</reference>
<keyword evidence="1" id="KW-0472">Membrane</keyword>
<dbReference type="AlphaFoldDB" id="A0A6A4H330"/>
<feature type="transmembrane region" description="Helical" evidence="1">
    <location>
        <begin position="55"/>
        <end position="82"/>
    </location>
</feature>
<keyword evidence="1" id="KW-1133">Transmembrane helix</keyword>
<name>A0A6A4H330_9AGAR</name>
<organism evidence="2 3">
    <name type="scientific">Gymnopus androsaceus JB14</name>
    <dbReference type="NCBI Taxonomy" id="1447944"/>
    <lineage>
        <taxon>Eukaryota</taxon>
        <taxon>Fungi</taxon>
        <taxon>Dikarya</taxon>
        <taxon>Basidiomycota</taxon>
        <taxon>Agaricomycotina</taxon>
        <taxon>Agaricomycetes</taxon>
        <taxon>Agaricomycetidae</taxon>
        <taxon>Agaricales</taxon>
        <taxon>Marasmiineae</taxon>
        <taxon>Omphalotaceae</taxon>
        <taxon>Gymnopus</taxon>
    </lineage>
</organism>
<keyword evidence="1" id="KW-0812">Transmembrane</keyword>
<protein>
    <submittedName>
        <fullName evidence="2">Uncharacterized protein</fullName>
    </submittedName>
</protein>
<evidence type="ECO:0000256" key="1">
    <source>
        <dbReference type="SAM" id="Phobius"/>
    </source>
</evidence>
<proteinExistence type="predicted"/>
<accession>A0A6A4H330</accession>
<evidence type="ECO:0000313" key="2">
    <source>
        <dbReference type="EMBL" id="KAE9392481.1"/>
    </source>
</evidence>